<dbReference type="Proteomes" id="UP000533017">
    <property type="component" value="Unassembled WGS sequence"/>
</dbReference>
<dbReference type="AlphaFoldDB" id="A0A1I2UNB9"/>
<dbReference type="Proteomes" id="UP000199052">
    <property type="component" value="Unassembled WGS sequence"/>
</dbReference>
<dbReference type="RefSeq" id="WP_092884034.1">
    <property type="nucleotide sequence ID" value="NZ_FOOI01000008.1"/>
</dbReference>
<keyword evidence="4" id="KW-1185">Reference proteome</keyword>
<reference evidence="2 3" key="1">
    <citation type="submission" date="2016-10" db="EMBL/GenBank/DDBJ databases">
        <authorList>
            <person name="de Groot N.N."/>
        </authorList>
    </citation>
    <scope>NUCLEOTIDE SEQUENCE [LARGE SCALE GENOMIC DNA]</scope>
    <source>
        <strain evidence="2 3">CPCC 202808</strain>
    </source>
</reference>
<dbReference type="STRING" id="504797.SAMN05421678_108250"/>
<evidence type="ECO:0000313" key="2">
    <source>
        <dbReference type="EMBL" id="SFG78538.1"/>
    </source>
</evidence>
<dbReference type="EMBL" id="FOOI01000008">
    <property type="protein sequence ID" value="SFG78538.1"/>
    <property type="molecule type" value="Genomic_DNA"/>
</dbReference>
<evidence type="ECO:0000313" key="1">
    <source>
        <dbReference type="EMBL" id="NYH86664.1"/>
    </source>
</evidence>
<organism evidence="2 3">
    <name type="scientific">Actinopolymorpha cephalotaxi</name>
    <dbReference type="NCBI Taxonomy" id="504797"/>
    <lineage>
        <taxon>Bacteria</taxon>
        <taxon>Bacillati</taxon>
        <taxon>Actinomycetota</taxon>
        <taxon>Actinomycetes</taxon>
        <taxon>Propionibacteriales</taxon>
        <taxon>Actinopolymorphaceae</taxon>
        <taxon>Actinopolymorpha</taxon>
    </lineage>
</organism>
<accession>A0A1I2UNB9</accession>
<protein>
    <submittedName>
        <fullName evidence="1">dTDP-4-dehydrorhamnose 3,5-epimerase-like enzyme</fullName>
    </submittedName>
</protein>
<evidence type="ECO:0000313" key="4">
    <source>
        <dbReference type="Proteomes" id="UP000533017"/>
    </source>
</evidence>
<evidence type="ECO:0000313" key="3">
    <source>
        <dbReference type="Proteomes" id="UP000199052"/>
    </source>
</evidence>
<sequence>MTATAAPRAEVLASFDDLQRAEAALHQAAGWLRGLHLSKRYGVKLQHREGAVWLVLVDRTPGVPNPRREAHHA</sequence>
<name>A0A1I2UNB9_9ACTN</name>
<reference evidence="1 4" key="2">
    <citation type="submission" date="2020-07" db="EMBL/GenBank/DDBJ databases">
        <title>Sequencing the genomes of 1000 actinobacteria strains.</title>
        <authorList>
            <person name="Klenk H.-P."/>
        </authorList>
    </citation>
    <scope>NUCLEOTIDE SEQUENCE [LARGE SCALE GENOMIC DNA]</scope>
    <source>
        <strain evidence="1 4">DSM 45117</strain>
    </source>
</reference>
<dbReference type="EMBL" id="JACBZA010000001">
    <property type="protein sequence ID" value="NYH86664.1"/>
    <property type="molecule type" value="Genomic_DNA"/>
</dbReference>
<gene>
    <name evidence="1" type="ORF">FHR37_005515</name>
    <name evidence="2" type="ORF">SAMN05421678_108250</name>
</gene>
<proteinExistence type="predicted"/>